<organism evidence="1 2">
    <name type="scientific">Trifolium medium</name>
    <dbReference type="NCBI Taxonomy" id="97028"/>
    <lineage>
        <taxon>Eukaryota</taxon>
        <taxon>Viridiplantae</taxon>
        <taxon>Streptophyta</taxon>
        <taxon>Embryophyta</taxon>
        <taxon>Tracheophyta</taxon>
        <taxon>Spermatophyta</taxon>
        <taxon>Magnoliopsida</taxon>
        <taxon>eudicotyledons</taxon>
        <taxon>Gunneridae</taxon>
        <taxon>Pentapetalae</taxon>
        <taxon>rosids</taxon>
        <taxon>fabids</taxon>
        <taxon>Fabales</taxon>
        <taxon>Fabaceae</taxon>
        <taxon>Papilionoideae</taxon>
        <taxon>50 kb inversion clade</taxon>
        <taxon>NPAAA clade</taxon>
        <taxon>Hologalegina</taxon>
        <taxon>IRL clade</taxon>
        <taxon>Trifolieae</taxon>
        <taxon>Trifolium</taxon>
    </lineage>
</organism>
<accession>A0A392R2Y1</accession>
<comment type="caution">
    <text evidence="1">The sequence shown here is derived from an EMBL/GenBank/DDBJ whole genome shotgun (WGS) entry which is preliminary data.</text>
</comment>
<feature type="non-terminal residue" evidence="1">
    <location>
        <position position="110"/>
    </location>
</feature>
<proteinExistence type="predicted"/>
<dbReference type="Proteomes" id="UP000265520">
    <property type="component" value="Unassembled WGS sequence"/>
</dbReference>
<keyword evidence="2" id="KW-1185">Reference proteome</keyword>
<protein>
    <submittedName>
        <fullName evidence="1">Putative ribonuclease H protein</fullName>
    </submittedName>
</protein>
<evidence type="ECO:0000313" key="2">
    <source>
        <dbReference type="Proteomes" id="UP000265520"/>
    </source>
</evidence>
<name>A0A392R2Y1_9FABA</name>
<dbReference type="EMBL" id="LXQA010183325">
    <property type="protein sequence ID" value="MCI30931.1"/>
    <property type="molecule type" value="Genomic_DNA"/>
</dbReference>
<sequence length="110" mass="12564">MGIGRSINGEWFKSNVGCCVGDGNNIGFRKFKWLGNNSFSELYLDLFAKEVYQDVLISEKLEGDTTEWLWQWREEFSNSDEQQLSDLKELLVGIHLDSAIPDKCQWAPGA</sequence>
<evidence type="ECO:0000313" key="1">
    <source>
        <dbReference type="EMBL" id="MCI30931.1"/>
    </source>
</evidence>
<reference evidence="1 2" key="1">
    <citation type="journal article" date="2018" name="Front. Plant Sci.">
        <title>Red Clover (Trifolium pratense) and Zigzag Clover (T. medium) - A Picture of Genomic Similarities and Differences.</title>
        <authorList>
            <person name="Dluhosova J."/>
            <person name="Istvanek J."/>
            <person name="Nedelnik J."/>
            <person name="Repkova J."/>
        </authorList>
    </citation>
    <scope>NUCLEOTIDE SEQUENCE [LARGE SCALE GENOMIC DNA]</scope>
    <source>
        <strain evidence="2">cv. 10/8</strain>
        <tissue evidence="1">Leaf</tissue>
    </source>
</reference>
<dbReference type="AlphaFoldDB" id="A0A392R2Y1"/>